<dbReference type="Pfam" id="PF26359">
    <property type="entry name" value="YwtC"/>
    <property type="match status" value="1"/>
</dbReference>
<sequence>MEELTYVAMEILKSRKAKRIMGFVSPFVIVLALMLFMTQFRQVQTLDPQELKAIETYQQQVIKGALNNNKGIFTEEDFKTISKSMDRLHQYANYLIWGPQWGYKIDNVDQEFATIESIINKPEYNKPEYADFFKALKEDLAEAKKDYGSRPSHDILDDLSSLVFTDAILQGEKQWGNPKTIQLMKEKGMKMLVKKEPSSPKK</sequence>
<dbReference type="AlphaFoldDB" id="A0A1I3JLY3"/>
<keyword evidence="3" id="KW-1185">Reference proteome</keyword>
<evidence type="ECO:0000256" key="1">
    <source>
        <dbReference type="SAM" id="Phobius"/>
    </source>
</evidence>
<reference evidence="2 3" key="1">
    <citation type="submission" date="2016-10" db="EMBL/GenBank/DDBJ databases">
        <authorList>
            <person name="de Groot N.N."/>
        </authorList>
    </citation>
    <scope>NUCLEOTIDE SEQUENCE [LARGE SCALE GENOMIC DNA]</scope>
    <source>
        <strain evidence="2 3">DSM 44778</strain>
    </source>
</reference>
<dbReference type="STRING" id="46223.SAMN05421852_101123"/>
<evidence type="ECO:0000313" key="2">
    <source>
        <dbReference type="EMBL" id="SFI61277.1"/>
    </source>
</evidence>
<proteinExistence type="predicted"/>
<keyword evidence="1" id="KW-0472">Membrane</keyword>
<name>A0A1I3JLY3_9BACL</name>
<organism evidence="2 3">
    <name type="scientific">Thermoflavimicrobium dichotomicum</name>
    <dbReference type="NCBI Taxonomy" id="46223"/>
    <lineage>
        <taxon>Bacteria</taxon>
        <taxon>Bacillati</taxon>
        <taxon>Bacillota</taxon>
        <taxon>Bacilli</taxon>
        <taxon>Bacillales</taxon>
        <taxon>Thermoactinomycetaceae</taxon>
        <taxon>Thermoflavimicrobium</taxon>
    </lineage>
</organism>
<keyword evidence="1" id="KW-1133">Transmembrane helix</keyword>
<feature type="transmembrane region" description="Helical" evidence="1">
    <location>
        <begin position="20"/>
        <end position="40"/>
    </location>
</feature>
<protein>
    <submittedName>
        <fullName evidence="2">Uncharacterized protein</fullName>
    </submittedName>
</protein>
<dbReference type="EMBL" id="FORR01000001">
    <property type="protein sequence ID" value="SFI61277.1"/>
    <property type="molecule type" value="Genomic_DNA"/>
</dbReference>
<dbReference type="InterPro" id="IPR058890">
    <property type="entry name" value="YwtC-like"/>
</dbReference>
<gene>
    <name evidence="2" type="ORF">SAMN05421852_101123</name>
</gene>
<dbReference type="Proteomes" id="UP000199545">
    <property type="component" value="Unassembled WGS sequence"/>
</dbReference>
<keyword evidence="1" id="KW-0812">Transmembrane</keyword>
<evidence type="ECO:0000313" key="3">
    <source>
        <dbReference type="Proteomes" id="UP000199545"/>
    </source>
</evidence>
<accession>A0A1I3JLY3</accession>